<dbReference type="Proteomes" id="UP000430079">
    <property type="component" value="Unassembled WGS sequence"/>
</dbReference>
<keyword evidence="3" id="KW-1185">Reference proteome</keyword>
<evidence type="ECO:0000313" key="2">
    <source>
        <dbReference type="EMBL" id="GFE15089.1"/>
    </source>
</evidence>
<name>A0A640SUF6_9ACTN</name>
<dbReference type="InterPro" id="IPR000073">
    <property type="entry name" value="AB_hydrolase_1"/>
</dbReference>
<dbReference type="Pfam" id="PF12697">
    <property type="entry name" value="Abhydrolase_6"/>
    <property type="match status" value="1"/>
</dbReference>
<dbReference type="Gene3D" id="3.40.50.1820">
    <property type="entry name" value="alpha/beta hydrolase"/>
    <property type="match status" value="1"/>
</dbReference>
<organism evidence="2 3">
    <name type="scientific">Streptomyces glebosus</name>
    <dbReference type="NCBI Taxonomy" id="249580"/>
    <lineage>
        <taxon>Bacteria</taxon>
        <taxon>Bacillati</taxon>
        <taxon>Actinomycetota</taxon>
        <taxon>Actinomycetes</taxon>
        <taxon>Kitasatosporales</taxon>
        <taxon>Streptomycetaceae</taxon>
        <taxon>Streptomyces</taxon>
    </lineage>
</organism>
<dbReference type="RefSeq" id="WP_190142883.1">
    <property type="nucleotide sequence ID" value="NZ_BLIO01000001.1"/>
</dbReference>
<dbReference type="InterPro" id="IPR029058">
    <property type="entry name" value="AB_hydrolase_fold"/>
</dbReference>
<evidence type="ECO:0000259" key="1">
    <source>
        <dbReference type="Pfam" id="PF12697"/>
    </source>
</evidence>
<gene>
    <name evidence="2" type="ORF">Sgleb_31360</name>
</gene>
<evidence type="ECO:0000313" key="3">
    <source>
        <dbReference type="Proteomes" id="UP000430079"/>
    </source>
</evidence>
<proteinExistence type="predicted"/>
<feature type="domain" description="AB hydrolase-1" evidence="1">
    <location>
        <begin position="53"/>
        <end position="272"/>
    </location>
</feature>
<protein>
    <recommendedName>
        <fullName evidence="1">AB hydrolase-1 domain-containing protein</fullName>
    </recommendedName>
</protein>
<accession>A0A640SUF6</accession>
<dbReference type="SUPFAM" id="SSF53474">
    <property type="entry name" value="alpha/beta-Hydrolases"/>
    <property type="match status" value="1"/>
</dbReference>
<reference evidence="2 3" key="1">
    <citation type="submission" date="2019-12" db="EMBL/GenBank/DDBJ databases">
        <title>Whole genome shotgun sequence of Streptomyces hygroscopicus subsp. glebosus NBRC 13786.</title>
        <authorList>
            <person name="Ichikawa N."/>
            <person name="Kimura A."/>
            <person name="Kitahashi Y."/>
            <person name="Komaki H."/>
            <person name="Tamura T."/>
        </authorList>
    </citation>
    <scope>NUCLEOTIDE SEQUENCE [LARGE SCALE GENOMIC DNA]</scope>
    <source>
        <strain evidence="2 3">NBRC 13786</strain>
    </source>
</reference>
<dbReference type="AlphaFoldDB" id="A0A640SUF6"/>
<comment type="caution">
    <text evidence="2">The sequence shown here is derived from an EMBL/GenBank/DDBJ whole genome shotgun (WGS) entry which is preliminary data.</text>
</comment>
<sequence>MDSIYRSTTGEELIRGWCLGRLAAWQVPHERKTLTVKGAMTHVVLAGAGTTTVVFVPGTNFNAAASLPLASALITSGYRVLLVDVPGQPGLSSGQRALGSGRLSWYGAWLSEVIEKISSEPVAVMGHSFGAAIALSSDSPRIDRLVLVSPGGLTELRLSPGLLAASAAWFLRPAPMHSARLLRAMLAPGHPPREELVTWMTLVARHARSSGAPGAAALPARPLPRLVVTGAHDVFLPPRRLGPAVRCTLGAELGVVAGAGHLVVEECPDYLATLLKSAGRTASEGP</sequence>
<dbReference type="EMBL" id="BLIO01000001">
    <property type="protein sequence ID" value="GFE15089.1"/>
    <property type="molecule type" value="Genomic_DNA"/>
</dbReference>
<dbReference type="GO" id="GO:0003824">
    <property type="term" value="F:catalytic activity"/>
    <property type="evidence" value="ECO:0007669"/>
    <property type="project" value="UniProtKB-ARBA"/>
</dbReference>